<dbReference type="PANTHER" id="PTHR39426">
    <property type="entry name" value="HOMOLOGY TO DEATH-ON-CURING PROTEIN OF PHAGE P1"/>
    <property type="match status" value="1"/>
</dbReference>
<dbReference type="NCBIfam" id="TIGR01550">
    <property type="entry name" value="DOC_P1"/>
    <property type="match status" value="1"/>
</dbReference>
<evidence type="ECO:0000259" key="1">
    <source>
        <dbReference type="PROSITE" id="PS51459"/>
    </source>
</evidence>
<comment type="caution">
    <text evidence="2">The sequence shown here is derived from an EMBL/GenBank/DDBJ whole genome shotgun (WGS) entry which is preliminary data.</text>
</comment>
<accession>A0A6I4SQC3</accession>
<evidence type="ECO:0000313" key="2">
    <source>
        <dbReference type="EMBL" id="MXO58131.1"/>
    </source>
</evidence>
<name>A0A6I4SQC3_9SPHN</name>
<keyword evidence="3" id="KW-1185">Reference proteome</keyword>
<dbReference type="InterPro" id="IPR036597">
    <property type="entry name" value="Fido-like_dom_sf"/>
</dbReference>
<evidence type="ECO:0000313" key="3">
    <source>
        <dbReference type="Proteomes" id="UP000433652"/>
    </source>
</evidence>
<protein>
    <submittedName>
        <fullName evidence="2">Type II toxin-antitoxin system death-on-curing family toxin</fullName>
    </submittedName>
</protein>
<dbReference type="InterPro" id="IPR003812">
    <property type="entry name" value="Fido"/>
</dbReference>
<dbReference type="EMBL" id="WTYM01000021">
    <property type="protein sequence ID" value="MXO58131.1"/>
    <property type="molecule type" value="Genomic_DNA"/>
</dbReference>
<dbReference type="PROSITE" id="PS51459">
    <property type="entry name" value="FIDO"/>
    <property type="match status" value="1"/>
</dbReference>
<dbReference type="GO" id="GO:0016301">
    <property type="term" value="F:kinase activity"/>
    <property type="evidence" value="ECO:0007669"/>
    <property type="project" value="InterPro"/>
</dbReference>
<dbReference type="InterPro" id="IPR053737">
    <property type="entry name" value="Type_II_TA_Toxin"/>
</dbReference>
<feature type="domain" description="Fido" evidence="1">
    <location>
        <begin position="1"/>
        <end position="116"/>
    </location>
</feature>
<dbReference type="Gene3D" id="1.20.120.1870">
    <property type="entry name" value="Fic/DOC protein, Fido domain"/>
    <property type="match status" value="1"/>
</dbReference>
<dbReference type="Proteomes" id="UP000433652">
    <property type="component" value="Unassembled WGS sequence"/>
</dbReference>
<dbReference type="PANTHER" id="PTHR39426:SF1">
    <property type="entry name" value="HOMOLOGY TO DEATH-ON-CURING PROTEIN OF PHAGE P1"/>
    <property type="match status" value="1"/>
</dbReference>
<proteinExistence type="predicted"/>
<dbReference type="SUPFAM" id="SSF140931">
    <property type="entry name" value="Fic-like"/>
    <property type="match status" value="1"/>
</dbReference>
<sequence>MGSLVDVNVDIVADTGDEHGVLKPNELESACARPYNLWNYGEEENIVVLAVSILSGIVQNHPFIDGNKRTALVAARALLINNGYDISIPDRDLGPLILEFAAGHLEEADIIEAFEEHLIDA</sequence>
<dbReference type="AlphaFoldDB" id="A0A6I4SQC3"/>
<dbReference type="OrthoDB" id="9802752at2"/>
<organism evidence="2 3">
    <name type="scientific">Croceibacterium salegens</name>
    <dbReference type="NCBI Taxonomy" id="1737568"/>
    <lineage>
        <taxon>Bacteria</taxon>
        <taxon>Pseudomonadati</taxon>
        <taxon>Pseudomonadota</taxon>
        <taxon>Alphaproteobacteria</taxon>
        <taxon>Sphingomonadales</taxon>
        <taxon>Erythrobacteraceae</taxon>
        <taxon>Croceibacterium</taxon>
    </lineage>
</organism>
<gene>
    <name evidence="2" type="ORF">GRI89_01035</name>
</gene>
<dbReference type="RefSeq" id="WP_159791405.1">
    <property type="nucleotide sequence ID" value="NZ_WTYM01000021.1"/>
</dbReference>
<reference evidence="2 3" key="1">
    <citation type="submission" date="2019-12" db="EMBL/GenBank/DDBJ databases">
        <title>Genomic-based taxomic classification of the family Erythrobacteraceae.</title>
        <authorList>
            <person name="Xu L."/>
        </authorList>
    </citation>
    <scope>NUCLEOTIDE SEQUENCE [LARGE SCALE GENOMIC DNA]</scope>
    <source>
        <strain evidence="2 3">MCCC 1K01500</strain>
    </source>
</reference>
<dbReference type="InterPro" id="IPR006440">
    <property type="entry name" value="Doc"/>
</dbReference>
<dbReference type="Pfam" id="PF02661">
    <property type="entry name" value="Fic"/>
    <property type="match status" value="1"/>
</dbReference>